<dbReference type="PANTHER" id="PTHR11895">
    <property type="entry name" value="TRANSAMIDASE"/>
    <property type="match status" value="1"/>
</dbReference>
<name>A0A918XWC4_9PROT</name>
<comment type="caution">
    <text evidence="4">The sequence shown here is derived from an EMBL/GenBank/DDBJ whole genome shotgun (WGS) entry which is preliminary data.</text>
</comment>
<evidence type="ECO:0000256" key="2">
    <source>
        <dbReference type="SAM" id="MobiDB-lite"/>
    </source>
</evidence>
<keyword evidence="5" id="KW-1185">Reference proteome</keyword>
<evidence type="ECO:0000256" key="1">
    <source>
        <dbReference type="ARBA" id="ARBA00009199"/>
    </source>
</evidence>
<evidence type="ECO:0000313" key="4">
    <source>
        <dbReference type="EMBL" id="GHD60456.1"/>
    </source>
</evidence>
<dbReference type="AlphaFoldDB" id="A0A918XWC4"/>
<organism evidence="4 5">
    <name type="scientific">Thalassobaculum fulvum</name>
    <dbReference type="NCBI Taxonomy" id="1633335"/>
    <lineage>
        <taxon>Bacteria</taxon>
        <taxon>Pseudomonadati</taxon>
        <taxon>Pseudomonadota</taxon>
        <taxon>Alphaproteobacteria</taxon>
        <taxon>Rhodospirillales</taxon>
        <taxon>Thalassobaculaceae</taxon>
        <taxon>Thalassobaculum</taxon>
    </lineage>
</organism>
<dbReference type="InterPro" id="IPR023631">
    <property type="entry name" value="Amidase_dom"/>
</dbReference>
<accession>A0A918XWC4</accession>
<feature type="region of interest" description="Disordered" evidence="2">
    <location>
        <begin position="133"/>
        <end position="161"/>
    </location>
</feature>
<reference evidence="4" key="1">
    <citation type="journal article" date="2014" name="Int. J. Syst. Evol. Microbiol.">
        <title>Complete genome sequence of Corynebacterium casei LMG S-19264T (=DSM 44701T), isolated from a smear-ripened cheese.</title>
        <authorList>
            <consortium name="US DOE Joint Genome Institute (JGI-PGF)"/>
            <person name="Walter F."/>
            <person name="Albersmeier A."/>
            <person name="Kalinowski J."/>
            <person name="Ruckert C."/>
        </authorList>
    </citation>
    <scope>NUCLEOTIDE SEQUENCE</scope>
    <source>
        <strain evidence="4">KCTC 42651</strain>
    </source>
</reference>
<dbReference type="RefSeq" id="WP_189994157.1">
    <property type="nucleotide sequence ID" value="NZ_BMZS01000012.1"/>
</dbReference>
<dbReference type="Gene3D" id="3.90.1300.10">
    <property type="entry name" value="Amidase signature (AS) domain"/>
    <property type="match status" value="1"/>
</dbReference>
<dbReference type="InterPro" id="IPR036928">
    <property type="entry name" value="AS_sf"/>
</dbReference>
<dbReference type="GO" id="GO:0003824">
    <property type="term" value="F:catalytic activity"/>
    <property type="evidence" value="ECO:0007669"/>
    <property type="project" value="InterPro"/>
</dbReference>
<evidence type="ECO:0000259" key="3">
    <source>
        <dbReference type="Pfam" id="PF01425"/>
    </source>
</evidence>
<evidence type="ECO:0000313" key="5">
    <source>
        <dbReference type="Proteomes" id="UP000630353"/>
    </source>
</evidence>
<proteinExistence type="inferred from homology"/>
<comment type="similarity">
    <text evidence="1">Belongs to the amidase family.</text>
</comment>
<feature type="domain" description="Amidase" evidence="3">
    <location>
        <begin position="29"/>
        <end position="457"/>
    </location>
</feature>
<dbReference type="Proteomes" id="UP000630353">
    <property type="component" value="Unassembled WGS sequence"/>
</dbReference>
<dbReference type="InterPro" id="IPR000120">
    <property type="entry name" value="Amidase"/>
</dbReference>
<dbReference type="SUPFAM" id="SSF75304">
    <property type="entry name" value="Amidase signature (AS) enzymes"/>
    <property type="match status" value="1"/>
</dbReference>
<reference evidence="4" key="2">
    <citation type="submission" date="2020-09" db="EMBL/GenBank/DDBJ databases">
        <authorList>
            <person name="Sun Q."/>
            <person name="Kim S."/>
        </authorList>
    </citation>
    <scope>NUCLEOTIDE SEQUENCE</scope>
    <source>
        <strain evidence="4">KCTC 42651</strain>
    </source>
</reference>
<sequence>MPHSTPEIWQWPATAVADAVRTRQLSAVEVATAVLDRIERADRVVNAYATVDRDGALAAAKAVDAAVASARDPGPLAGVPFSVKDLVVTRGVETAYGSHAFAGNVPDFDAEAVARLRRAGAVLVGKSNTPEFGHKALTNSPRHGYTRNPWNTGRSPGGSSGGGAAAVAMGFGPLAVTTDGAGSSRIPASACGVLGLKPTLGRIPNETAVELFSSFINLGLASRTAADLAAGLTVTNGAWNDDPWSIAVPQTGFGVSDHPIRRLDGLRILVFRRMGNRMVDRDVERLLDGHLATLERHGATLADGPDDFDWAKPAQFAAMRAYQRARLDHLLDTDRDRLDPSLVAALEEGRNQDLLTVQGAPAIRSGLFRRVQALFDDHDLIVTPTVSAPPPPYDHGQDEPMTINGEVAGPIRANWYGYTGTFNHTGHPAISIPMGFSPDGLPAGLHAVGRWFDEQRLIDLAAAFEILAPWAQHWPPDA</sequence>
<dbReference type="EMBL" id="BMZS01000012">
    <property type="protein sequence ID" value="GHD60456.1"/>
    <property type="molecule type" value="Genomic_DNA"/>
</dbReference>
<dbReference type="Pfam" id="PF01425">
    <property type="entry name" value="Amidase"/>
    <property type="match status" value="1"/>
</dbReference>
<gene>
    <name evidence="4" type="ORF">GCM10017083_46340</name>
</gene>
<dbReference type="PANTHER" id="PTHR11895:SF7">
    <property type="entry name" value="GLUTAMYL-TRNA(GLN) AMIDOTRANSFERASE SUBUNIT A, MITOCHONDRIAL"/>
    <property type="match status" value="1"/>
</dbReference>
<protein>
    <submittedName>
        <fullName evidence="4">Glutamyl-tRNA amidotransferase subunit A</fullName>
    </submittedName>
</protein>